<sequence length="652" mass="73089">MNSKVQYSYESAPAKANCGPVLSCKYSPTKEYRKCYYEDVKTLYDCFQRGLSLSRDDPCYGMRPIDKDGHAGDYVWLTYGQIWERVQNFGSGLIYLDLVPKRYNLRCIGVFARNCVEWSILEQACNAYNLTIVPTYETLGADAILHILRETEMKSIVCSSVETVKILSMKEKTVPLEVIIQMEDITDGDRELAANAGVKLYSMSEIEEIGKEHHAPCTPPKPDDICTICYTSGTTGGVLITHENLVASICGCNDDDLYVDKSTVYLSYLPLAHVLERLLQCSIMEVGGRVGFYQGSTVTLLDDIKALRPTVFTSVPRLLNKVHQKVVENINARGGLTKFLFDRGMQAKSAGLARGYNTHWFYDTFVFSKIKQSIGLDRILVTISGSAPLSAEVLTFLRCVLGNKVVEGYGATETSGATLLPDPYDYTCGHVGGPMTCCDMRLEDVPDMSYLHTDKEHNGEACIGRGELCLRGANVSPGYFRHPELTKEAFDEDGFFHTGDIVMIIDRKKNFFKLSQGEYVAAEKLEIIYGQCPMVSQIFVYGDSARSFLVAIVVADESGVMMWAKEHGLAEKSFEELCDSEELKKGMKEEFARLVKENGLKGFERIVDFKIEKEQWTTENGLLTPTFKLKRTVVQKEFQKELDSLYAANPEH</sequence>
<evidence type="ECO:0000256" key="2">
    <source>
        <dbReference type="ARBA" id="ARBA00022598"/>
    </source>
</evidence>
<comment type="caution">
    <text evidence="6">The sequence shown here is derived from an EMBL/GenBank/DDBJ whole genome shotgun (WGS) entry which is preliminary data.</text>
</comment>
<evidence type="ECO:0000256" key="3">
    <source>
        <dbReference type="ARBA" id="ARBA00022741"/>
    </source>
</evidence>
<dbReference type="InterPro" id="IPR042099">
    <property type="entry name" value="ANL_N_sf"/>
</dbReference>
<evidence type="ECO:0000313" key="7">
    <source>
        <dbReference type="Proteomes" id="UP000078348"/>
    </source>
</evidence>
<feature type="domain" description="AMP-dependent synthetase/ligase" evidence="5">
    <location>
        <begin position="72"/>
        <end position="480"/>
    </location>
</feature>
<dbReference type="InterPro" id="IPR045311">
    <property type="entry name" value="LC-FACS_euk"/>
</dbReference>
<dbReference type="Gene3D" id="3.40.50.12780">
    <property type="entry name" value="N-terminal domain of ligase-like"/>
    <property type="match status" value="1"/>
</dbReference>
<evidence type="ECO:0000313" key="6">
    <source>
        <dbReference type="EMBL" id="OAO15104.1"/>
    </source>
</evidence>
<comment type="similarity">
    <text evidence="1">Belongs to the ATP-dependent AMP-binding enzyme family.</text>
</comment>
<evidence type="ECO:0000256" key="4">
    <source>
        <dbReference type="ARBA" id="ARBA00022840"/>
    </source>
</evidence>
<dbReference type="PANTHER" id="PTHR43272">
    <property type="entry name" value="LONG-CHAIN-FATTY-ACID--COA LIGASE"/>
    <property type="match status" value="1"/>
</dbReference>
<dbReference type="GO" id="GO:0005783">
    <property type="term" value="C:endoplasmic reticulum"/>
    <property type="evidence" value="ECO:0007669"/>
    <property type="project" value="TreeGrafter"/>
</dbReference>
<protein>
    <submittedName>
        <fullName evidence="6">Long-chain-fatty-acid--CoA ligase</fullName>
    </submittedName>
</protein>
<proteinExistence type="inferred from homology"/>
<name>A0A196SGL9_BLAHN</name>
<dbReference type="AlphaFoldDB" id="A0A196SGL9"/>
<evidence type="ECO:0000259" key="5">
    <source>
        <dbReference type="Pfam" id="PF00501"/>
    </source>
</evidence>
<accession>A0A196SGL9</accession>
<dbReference type="EMBL" id="LXWW01000174">
    <property type="protein sequence ID" value="OAO15104.1"/>
    <property type="molecule type" value="Genomic_DNA"/>
</dbReference>
<dbReference type="GO" id="GO:0016020">
    <property type="term" value="C:membrane"/>
    <property type="evidence" value="ECO:0007669"/>
    <property type="project" value="TreeGrafter"/>
</dbReference>
<keyword evidence="4" id="KW-0067">ATP-binding</keyword>
<dbReference type="SUPFAM" id="SSF56801">
    <property type="entry name" value="Acetyl-CoA synthetase-like"/>
    <property type="match status" value="1"/>
</dbReference>
<dbReference type="InterPro" id="IPR000873">
    <property type="entry name" value="AMP-dep_synth/lig_dom"/>
</dbReference>
<dbReference type="OrthoDB" id="189102at2759"/>
<keyword evidence="2 6" id="KW-0436">Ligase</keyword>
<dbReference type="PANTHER" id="PTHR43272:SF33">
    <property type="entry name" value="AMP-BINDING DOMAIN-CONTAINING PROTEIN-RELATED"/>
    <property type="match status" value="1"/>
</dbReference>
<organism evidence="6 7">
    <name type="scientific">Blastocystis sp. subtype 1 (strain ATCC 50177 / NandII)</name>
    <dbReference type="NCBI Taxonomy" id="478820"/>
    <lineage>
        <taxon>Eukaryota</taxon>
        <taxon>Sar</taxon>
        <taxon>Stramenopiles</taxon>
        <taxon>Bigyra</taxon>
        <taxon>Opalozoa</taxon>
        <taxon>Opalinata</taxon>
        <taxon>Blastocystidae</taxon>
        <taxon>Blastocystis</taxon>
    </lineage>
</organism>
<dbReference type="GO" id="GO:0005524">
    <property type="term" value="F:ATP binding"/>
    <property type="evidence" value="ECO:0007669"/>
    <property type="project" value="UniProtKB-KW"/>
</dbReference>
<dbReference type="CDD" id="cd05927">
    <property type="entry name" value="LC-FACS_euk"/>
    <property type="match status" value="1"/>
</dbReference>
<keyword evidence="7" id="KW-1185">Reference proteome</keyword>
<keyword evidence="3" id="KW-0547">Nucleotide-binding</keyword>
<dbReference type="Pfam" id="PF00501">
    <property type="entry name" value="AMP-binding"/>
    <property type="match status" value="1"/>
</dbReference>
<reference evidence="6 7" key="1">
    <citation type="submission" date="2016-05" db="EMBL/GenBank/DDBJ databases">
        <title>Nuclear genome of Blastocystis sp. subtype 1 NandII.</title>
        <authorList>
            <person name="Gentekaki E."/>
            <person name="Curtis B."/>
            <person name="Stairs C."/>
            <person name="Eme L."/>
            <person name="Herman E."/>
            <person name="Klimes V."/>
            <person name="Arias M.C."/>
            <person name="Elias M."/>
            <person name="Hilliou F."/>
            <person name="Klute M."/>
            <person name="Malik S.-B."/>
            <person name="Pightling A."/>
            <person name="Rachubinski R."/>
            <person name="Salas D."/>
            <person name="Schlacht A."/>
            <person name="Suga H."/>
            <person name="Archibald J."/>
            <person name="Ball S.G."/>
            <person name="Clark G."/>
            <person name="Dacks J."/>
            <person name="Van Der Giezen M."/>
            <person name="Tsaousis A."/>
            <person name="Roger A."/>
        </authorList>
    </citation>
    <scope>NUCLEOTIDE SEQUENCE [LARGE SCALE GENOMIC DNA]</scope>
    <source>
        <strain evidence="7">ATCC 50177 / NandII</strain>
    </source>
</reference>
<dbReference type="STRING" id="478820.A0A196SGL9"/>
<evidence type="ECO:0000256" key="1">
    <source>
        <dbReference type="ARBA" id="ARBA00006432"/>
    </source>
</evidence>
<gene>
    <name evidence="6" type="ORF">AV274_3194</name>
</gene>
<dbReference type="Proteomes" id="UP000078348">
    <property type="component" value="Unassembled WGS sequence"/>
</dbReference>
<dbReference type="GO" id="GO:0004467">
    <property type="term" value="F:long-chain fatty acid-CoA ligase activity"/>
    <property type="evidence" value="ECO:0007669"/>
    <property type="project" value="InterPro"/>
</dbReference>